<dbReference type="InterPro" id="IPR000259">
    <property type="entry name" value="Adhesion_dom_fimbrial"/>
</dbReference>
<sequence length="187" mass="20990">MKKSLFSLLILSTMSLSNQAIALSELVHDHLILNEKTISIQGKVLKKDPTCTLENIAPISLDDVYDEDISQANAKEFSIKFSNCTNSDVYNEISIVLNEEATPDLKNINKNDDASNVSIQLFDEENYPILLNKKSNLTMKKEVVNGNAEFILKANYKKPENEAIKPGQIVSNLTFKAYINDDISLYE</sequence>
<dbReference type="PANTHER" id="PTHR33420">
    <property type="entry name" value="FIMBRIAL SUBUNIT ELFA-RELATED"/>
    <property type="match status" value="1"/>
</dbReference>
<dbReference type="InterPro" id="IPR050263">
    <property type="entry name" value="Bact_Fimbrial_Adh_Pro"/>
</dbReference>
<reference evidence="7 8" key="1">
    <citation type="submission" date="2016-04" db="EMBL/GenBank/DDBJ databases">
        <title>ATOL: Assembling a taxonomically balanced genome-scale reconstruction of the evolutionary history of the Enterobacteriaceae.</title>
        <authorList>
            <person name="Plunkett G.III."/>
            <person name="Neeno-Eckwall E.C."/>
            <person name="Glasner J.D."/>
            <person name="Perna N.T."/>
        </authorList>
    </citation>
    <scope>NUCLEOTIDE SEQUENCE [LARGE SCALE GENOMIC DNA]</scope>
    <source>
        <strain evidence="7 8">ATCC 19692</strain>
    </source>
</reference>
<accession>A0A198GQ90</accession>
<dbReference type="GO" id="GO:0009289">
    <property type="term" value="C:pilus"/>
    <property type="evidence" value="ECO:0007669"/>
    <property type="project" value="UniProtKB-SubCell"/>
</dbReference>
<evidence type="ECO:0000256" key="3">
    <source>
        <dbReference type="ARBA" id="ARBA00022729"/>
    </source>
</evidence>
<dbReference type="Pfam" id="PF00419">
    <property type="entry name" value="Fimbrial"/>
    <property type="match status" value="1"/>
</dbReference>
<name>A0A198GQ90_9GAMM</name>
<evidence type="ECO:0000256" key="4">
    <source>
        <dbReference type="ARBA" id="ARBA00023263"/>
    </source>
</evidence>
<gene>
    <name evidence="7" type="ORF">M983_0130</name>
</gene>
<feature type="domain" description="Fimbrial-type adhesion" evidence="6">
    <location>
        <begin position="38"/>
        <end position="178"/>
    </location>
</feature>
<proteinExistence type="inferred from homology"/>
<dbReference type="InterPro" id="IPR036937">
    <property type="entry name" value="Adhesion_dom_fimbrial_sf"/>
</dbReference>
<dbReference type="GO" id="GO:0043709">
    <property type="term" value="P:cell adhesion involved in single-species biofilm formation"/>
    <property type="evidence" value="ECO:0007669"/>
    <property type="project" value="TreeGrafter"/>
</dbReference>
<evidence type="ECO:0000259" key="6">
    <source>
        <dbReference type="Pfam" id="PF00419"/>
    </source>
</evidence>
<dbReference type="RefSeq" id="WP_066745480.1">
    <property type="nucleotide sequence ID" value="NZ_LXEN01000006.1"/>
</dbReference>
<dbReference type="Gene3D" id="2.60.40.1090">
    <property type="entry name" value="Fimbrial-type adhesion domain"/>
    <property type="match status" value="1"/>
</dbReference>
<evidence type="ECO:0000256" key="1">
    <source>
        <dbReference type="ARBA" id="ARBA00004561"/>
    </source>
</evidence>
<feature type="chain" id="PRO_5008279223" description="Fimbrial-type adhesion domain-containing protein" evidence="5">
    <location>
        <begin position="23"/>
        <end position="187"/>
    </location>
</feature>
<comment type="caution">
    <text evidence="7">The sequence shown here is derived from an EMBL/GenBank/DDBJ whole genome shotgun (WGS) entry which is preliminary data.</text>
</comment>
<keyword evidence="4" id="KW-0281">Fimbrium</keyword>
<protein>
    <recommendedName>
        <fullName evidence="6">Fimbrial-type adhesion domain-containing protein</fullName>
    </recommendedName>
</protein>
<feature type="signal peptide" evidence="5">
    <location>
        <begin position="1"/>
        <end position="22"/>
    </location>
</feature>
<dbReference type="EMBL" id="LXEN01000006">
    <property type="protein sequence ID" value="OAT39035.1"/>
    <property type="molecule type" value="Genomic_DNA"/>
</dbReference>
<evidence type="ECO:0000256" key="2">
    <source>
        <dbReference type="ARBA" id="ARBA00006671"/>
    </source>
</evidence>
<dbReference type="AlphaFoldDB" id="A0A198GQ90"/>
<dbReference type="PANTHER" id="PTHR33420:SF3">
    <property type="entry name" value="FIMBRIAL SUBUNIT ELFA"/>
    <property type="match status" value="1"/>
</dbReference>
<organism evidence="7 8">
    <name type="scientific">Proteus myxofaciens ATCC 19692</name>
    <dbReference type="NCBI Taxonomy" id="1354337"/>
    <lineage>
        <taxon>Bacteria</taxon>
        <taxon>Pseudomonadati</taxon>
        <taxon>Pseudomonadota</taxon>
        <taxon>Gammaproteobacteria</taxon>
        <taxon>Enterobacterales</taxon>
        <taxon>Morganellaceae</taxon>
        <taxon>Proteus</taxon>
    </lineage>
</organism>
<evidence type="ECO:0000256" key="5">
    <source>
        <dbReference type="SAM" id="SignalP"/>
    </source>
</evidence>
<comment type="subcellular location">
    <subcellularLocation>
        <location evidence="1">Fimbrium</location>
    </subcellularLocation>
</comment>
<dbReference type="InterPro" id="IPR008966">
    <property type="entry name" value="Adhesion_dom_sf"/>
</dbReference>
<comment type="similarity">
    <text evidence="2">Belongs to the fimbrial protein family.</text>
</comment>
<evidence type="ECO:0000313" key="8">
    <source>
        <dbReference type="Proteomes" id="UP000094023"/>
    </source>
</evidence>
<evidence type="ECO:0000313" key="7">
    <source>
        <dbReference type="EMBL" id="OAT39035.1"/>
    </source>
</evidence>
<keyword evidence="3 5" id="KW-0732">Signal</keyword>
<dbReference type="SUPFAM" id="SSF49401">
    <property type="entry name" value="Bacterial adhesins"/>
    <property type="match status" value="1"/>
</dbReference>
<keyword evidence="8" id="KW-1185">Reference proteome</keyword>
<dbReference type="Proteomes" id="UP000094023">
    <property type="component" value="Unassembled WGS sequence"/>
</dbReference>